<evidence type="ECO:0000256" key="1">
    <source>
        <dbReference type="SAM" id="MobiDB-lite"/>
    </source>
</evidence>
<comment type="caution">
    <text evidence="2">The sequence shown here is derived from an EMBL/GenBank/DDBJ whole genome shotgun (WGS) entry which is preliminary data.</text>
</comment>
<name>A0AAV4QZV9_CAEEX</name>
<protein>
    <submittedName>
        <fullName evidence="2">Uncharacterized protein</fullName>
    </submittedName>
</protein>
<dbReference type="AlphaFoldDB" id="A0AAV4QZV9"/>
<accession>A0AAV4QZV9</accession>
<organism evidence="2 3">
    <name type="scientific">Caerostris extrusa</name>
    <name type="common">Bark spider</name>
    <name type="synonym">Caerostris bankana</name>
    <dbReference type="NCBI Taxonomy" id="172846"/>
    <lineage>
        <taxon>Eukaryota</taxon>
        <taxon>Metazoa</taxon>
        <taxon>Ecdysozoa</taxon>
        <taxon>Arthropoda</taxon>
        <taxon>Chelicerata</taxon>
        <taxon>Arachnida</taxon>
        <taxon>Araneae</taxon>
        <taxon>Araneomorphae</taxon>
        <taxon>Entelegynae</taxon>
        <taxon>Araneoidea</taxon>
        <taxon>Araneidae</taxon>
        <taxon>Caerostris</taxon>
    </lineage>
</organism>
<feature type="region of interest" description="Disordered" evidence="1">
    <location>
        <begin position="86"/>
        <end position="112"/>
    </location>
</feature>
<dbReference type="EMBL" id="BPLR01007144">
    <property type="protein sequence ID" value="GIY14800.1"/>
    <property type="molecule type" value="Genomic_DNA"/>
</dbReference>
<proteinExistence type="predicted"/>
<sequence>MNAHTSSVSLKFNLTLANTQDILQCNITNKENGYKISSSSYRPRMEQGVLKESEISYTDAEVILTHQRTCKGPLQIIQENALYQNSRKGNSSCSGYSNQTQQLHGTSANKEEKVLFIPDNGEERQKKLWKKRRL</sequence>
<evidence type="ECO:0000313" key="2">
    <source>
        <dbReference type="EMBL" id="GIY14800.1"/>
    </source>
</evidence>
<keyword evidence="3" id="KW-1185">Reference proteome</keyword>
<gene>
    <name evidence="2" type="ORF">CEXT_610821</name>
</gene>
<feature type="compositionally biased region" description="Polar residues" evidence="1">
    <location>
        <begin position="86"/>
        <end position="108"/>
    </location>
</feature>
<reference evidence="2 3" key="1">
    <citation type="submission" date="2021-06" db="EMBL/GenBank/DDBJ databases">
        <title>Caerostris extrusa draft genome.</title>
        <authorList>
            <person name="Kono N."/>
            <person name="Arakawa K."/>
        </authorList>
    </citation>
    <scope>NUCLEOTIDE SEQUENCE [LARGE SCALE GENOMIC DNA]</scope>
</reference>
<evidence type="ECO:0000313" key="3">
    <source>
        <dbReference type="Proteomes" id="UP001054945"/>
    </source>
</evidence>
<dbReference type="Proteomes" id="UP001054945">
    <property type="component" value="Unassembled WGS sequence"/>
</dbReference>